<dbReference type="Gene3D" id="3.90.10.10">
    <property type="entry name" value="Cytochrome C3"/>
    <property type="match status" value="1"/>
</dbReference>
<dbReference type="PANTHER" id="PTHR35038">
    <property type="entry name" value="DISSIMILATORY SULFITE REDUCTASE SIRA"/>
    <property type="match status" value="1"/>
</dbReference>
<dbReference type="RefSeq" id="WP_052470055.1">
    <property type="nucleotide sequence ID" value="NZ_AP012273.1"/>
</dbReference>
<dbReference type="Proteomes" id="UP000031631">
    <property type="component" value="Chromosome"/>
</dbReference>
<reference evidence="4 5" key="1">
    <citation type="journal article" date="2014" name="PLoS ONE">
        <title>Physiological and genomic features of a novel sulfur-oxidizing gammaproteobacterium belonging to a previously uncultivated symbiotic lineage isolated from a hydrothermal vent.</title>
        <authorList>
            <person name="Nunoura T."/>
            <person name="Takaki Y."/>
            <person name="Kazama H."/>
            <person name="Kakuta J."/>
            <person name="Shimamura S."/>
            <person name="Makita H."/>
            <person name="Hirai M."/>
            <person name="Miyazaki M."/>
            <person name="Takai K."/>
        </authorList>
    </citation>
    <scope>NUCLEOTIDE SEQUENCE [LARGE SCALE GENOMIC DNA]</scope>
    <source>
        <strain evidence="4 5">Hiromi1</strain>
    </source>
</reference>
<keyword evidence="1 3" id="KW-0732">Signal</keyword>
<evidence type="ECO:0000256" key="2">
    <source>
        <dbReference type="SAM" id="MobiDB-lite"/>
    </source>
</evidence>
<dbReference type="PANTHER" id="PTHR35038:SF8">
    <property type="entry name" value="C-TYPE POLYHEME CYTOCHROME OMCC"/>
    <property type="match status" value="1"/>
</dbReference>
<sequence>MKITPKRQIGLLALLAAFCISTVTVAGQNTAAGLADLSPSKSEDDGENDPGHGNKLSIKEASWDKEKKRLKTKGKGSDGKTVHLESVASGKELDATRIRSGKWKIKVNLNDTVPCRVRARLDNGDFVERDVKHAPKDCDDGGGSPPPPPPPPVAGDFTVLAANDLGMHCADQDYRMFSILPPYNVMNAQVLRRGKEPQLMTPADGIQLTYKAVQGNLIDPTRPNLPPIAINSITTTNQNDLISGIYKSNFWDIASGPTGKAIGFLAYEKLYPPGILGLFPFEADLGLPAPNVEELYLINPGHLTAEQSEMPGKADPYNANDSKPFHAYYQDFPFFINFPFGYTIRDFRRFAAEGIPTGYIDDQGRTNAYPLMRVQAWDSSGRMLASLDTVTPVASEADCAICHASQNVCDYDTTNTLVCDDIANFKYPGVNFIDDASVVIGATPEQQVINTAKINIMRLHDSKHGTAIAPLNDDGTNADGSTPNVVCANCHYSPALDLAHLGPTDENGKEQTQHVSMSRAMHAVHGNLPSVDPNLYGSLFPIMPPPDQRAGLDVDSLLGETCYNCHPGKRTKCLRGAMGGAGTVCQDCHGQMTQVGDDFTENFADVPFPAGANLNKRVSWASEPKCQSCHVGDVLQVAQLRNTGQLNDVVVNAVDSLGNPDGLRLQMTYRKSDHIMNGGSTDLALLDFPNSRFATTEALYRLSGAGNKGHGDLSCENCHGSTHAIWPNNNPFSNDNKAAMDLQGHAGPIIECSTCHTQDMGITLDGPHGMHPVGNTRFARGGHEDLAEHNKDSCRTCHGQNGEGSVLSRVAADRVLDKDEYGNKTISLAKGDLVTCTLCHENKLR</sequence>
<dbReference type="InterPro" id="IPR036280">
    <property type="entry name" value="Multihaem_cyt_sf"/>
</dbReference>
<evidence type="ECO:0000256" key="3">
    <source>
        <dbReference type="SAM" id="SignalP"/>
    </source>
</evidence>
<dbReference type="SUPFAM" id="SSF48695">
    <property type="entry name" value="Multiheme cytochromes"/>
    <property type="match status" value="1"/>
</dbReference>
<feature type="chain" id="PRO_5030558129" description="Cytochrome C" evidence="3">
    <location>
        <begin position="27"/>
        <end position="845"/>
    </location>
</feature>
<dbReference type="EMBL" id="AP012273">
    <property type="protein sequence ID" value="BAO44750.1"/>
    <property type="molecule type" value="Genomic_DNA"/>
</dbReference>
<evidence type="ECO:0008006" key="6">
    <source>
        <dbReference type="Google" id="ProtNLM"/>
    </source>
</evidence>
<dbReference type="InterPro" id="IPR051829">
    <property type="entry name" value="Multiheme_Cytochr_ET"/>
</dbReference>
<dbReference type="GO" id="GO:0016491">
    <property type="term" value="F:oxidoreductase activity"/>
    <property type="evidence" value="ECO:0007669"/>
    <property type="project" value="TreeGrafter"/>
</dbReference>
<gene>
    <name evidence="4" type="ORF">TBH_C1835</name>
</gene>
<evidence type="ECO:0000313" key="4">
    <source>
        <dbReference type="EMBL" id="BAO44750.1"/>
    </source>
</evidence>
<feature type="compositionally biased region" description="Basic and acidic residues" evidence="2">
    <location>
        <begin position="49"/>
        <end position="67"/>
    </location>
</feature>
<feature type="compositionally biased region" description="Pro residues" evidence="2">
    <location>
        <begin position="144"/>
        <end position="153"/>
    </location>
</feature>
<dbReference type="AlphaFoldDB" id="A0A7U6GJJ9"/>
<feature type="signal peptide" evidence="3">
    <location>
        <begin position="1"/>
        <end position="26"/>
    </location>
</feature>
<feature type="region of interest" description="Disordered" evidence="2">
    <location>
        <begin position="132"/>
        <end position="154"/>
    </location>
</feature>
<protein>
    <recommendedName>
        <fullName evidence="6">Cytochrome C</fullName>
    </recommendedName>
</protein>
<dbReference type="KEGG" id="tbn:TBH_C1835"/>
<proteinExistence type="predicted"/>
<organism evidence="4 5">
    <name type="scientific">Thiolapillus brandeum</name>
    <dbReference type="NCBI Taxonomy" id="1076588"/>
    <lineage>
        <taxon>Bacteria</taxon>
        <taxon>Pseudomonadati</taxon>
        <taxon>Pseudomonadota</taxon>
        <taxon>Gammaproteobacteria</taxon>
        <taxon>Chromatiales</taxon>
        <taxon>Sedimenticolaceae</taxon>
        <taxon>Thiolapillus</taxon>
    </lineage>
</organism>
<feature type="region of interest" description="Disordered" evidence="2">
    <location>
        <begin position="34"/>
        <end position="81"/>
    </location>
</feature>
<evidence type="ECO:0000313" key="5">
    <source>
        <dbReference type="Proteomes" id="UP000031631"/>
    </source>
</evidence>
<name>A0A7U6GJJ9_9GAMM</name>
<evidence type="ECO:0000256" key="1">
    <source>
        <dbReference type="ARBA" id="ARBA00022729"/>
    </source>
</evidence>
<accession>A0A7U6GJJ9</accession>
<keyword evidence="5" id="KW-1185">Reference proteome</keyword>